<dbReference type="CDD" id="cd23285">
    <property type="entry name" value="beta-trefoil_MIR_PMT4-like"/>
    <property type="match status" value="1"/>
</dbReference>
<dbReference type="InterPro" id="IPR032421">
    <property type="entry name" value="PMT_4TMC"/>
</dbReference>
<comment type="function">
    <text evidence="14">Transfers mannose from Dol-P-mannose to Ser or Thr residues on proteins.</text>
</comment>
<dbReference type="GO" id="GO:0004169">
    <property type="term" value="F:dolichyl-phosphate-mannose-protein mannosyltransferase activity"/>
    <property type="evidence" value="ECO:0007669"/>
    <property type="project" value="UniProtKB-UniRule"/>
</dbReference>
<keyword evidence="5 14" id="KW-0808">Transferase</keyword>
<keyword evidence="10 14" id="KW-0472">Membrane</keyword>
<comment type="catalytic activity">
    <reaction evidence="12 14">
        <text>a di-trans,poly-cis-dolichyl beta-D-mannosyl phosphate + L-threonyl-[protein] = 3-O-(alpha-D-mannosyl)-L-threonyl-[protein] + a di-trans,poly-cis-dolichyl phosphate + H(+)</text>
        <dbReference type="Rhea" id="RHEA:53396"/>
        <dbReference type="Rhea" id="RHEA-COMP:11060"/>
        <dbReference type="Rhea" id="RHEA-COMP:13547"/>
        <dbReference type="Rhea" id="RHEA-COMP:19498"/>
        <dbReference type="Rhea" id="RHEA-COMP:19501"/>
        <dbReference type="ChEBI" id="CHEBI:15378"/>
        <dbReference type="ChEBI" id="CHEBI:30013"/>
        <dbReference type="ChEBI" id="CHEBI:57683"/>
        <dbReference type="ChEBI" id="CHEBI:58211"/>
        <dbReference type="ChEBI" id="CHEBI:137323"/>
        <dbReference type="EC" id="2.4.1.109"/>
    </reaction>
</comment>
<dbReference type="Proteomes" id="UP000799767">
    <property type="component" value="Unassembled WGS sequence"/>
</dbReference>
<comment type="similarity">
    <text evidence="3 14">Belongs to the glycosyltransferase 39 family.</text>
</comment>
<evidence type="ECO:0000256" key="7">
    <source>
        <dbReference type="ARBA" id="ARBA00022737"/>
    </source>
</evidence>
<dbReference type="SUPFAM" id="SSF82109">
    <property type="entry name" value="MIR domain"/>
    <property type="match status" value="1"/>
</dbReference>
<name>A0A6A6PPF5_9PEZI</name>
<dbReference type="Pfam" id="PF02366">
    <property type="entry name" value="PMT"/>
    <property type="match status" value="1"/>
</dbReference>
<organism evidence="17 18">
    <name type="scientific">Neohortaea acidophila</name>
    <dbReference type="NCBI Taxonomy" id="245834"/>
    <lineage>
        <taxon>Eukaryota</taxon>
        <taxon>Fungi</taxon>
        <taxon>Dikarya</taxon>
        <taxon>Ascomycota</taxon>
        <taxon>Pezizomycotina</taxon>
        <taxon>Dothideomycetes</taxon>
        <taxon>Dothideomycetidae</taxon>
        <taxon>Mycosphaerellales</taxon>
        <taxon>Teratosphaeriaceae</taxon>
        <taxon>Neohortaea</taxon>
    </lineage>
</organism>
<feature type="transmembrane region" description="Helical" evidence="14">
    <location>
        <begin position="722"/>
        <end position="742"/>
    </location>
</feature>
<keyword evidence="8 14" id="KW-0256">Endoplasmic reticulum</keyword>
<dbReference type="Pfam" id="PF02815">
    <property type="entry name" value="MIR"/>
    <property type="match status" value="1"/>
</dbReference>
<keyword evidence="11" id="KW-0325">Glycoprotein</keyword>
<evidence type="ECO:0000256" key="3">
    <source>
        <dbReference type="ARBA" id="ARBA00007222"/>
    </source>
</evidence>
<dbReference type="Pfam" id="PF16192">
    <property type="entry name" value="PMT_4TMC"/>
    <property type="match status" value="1"/>
</dbReference>
<evidence type="ECO:0000256" key="6">
    <source>
        <dbReference type="ARBA" id="ARBA00022692"/>
    </source>
</evidence>
<dbReference type="PROSITE" id="PS50919">
    <property type="entry name" value="MIR"/>
    <property type="match status" value="2"/>
</dbReference>
<dbReference type="SMART" id="SM00472">
    <property type="entry name" value="MIR"/>
    <property type="match status" value="3"/>
</dbReference>
<evidence type="ECO:0000256" key="12">
    <source>
        <dbReference type="ARBA" id="ARBA00045085"/>
    </source>
</evidence>
<keyword evidence="9 14" id="KW-1133">Transmembrane helix</keyword>
<feature type="transmembrane region" description="Helical" evidence="14">
    <location>
        <begin position="138"/>
        <end position="158"/>
    </location>
</feature>
<feature type="transmembrane region" description="Helical" evidence="14">
    <location>
        <begin position="49"/>
        <end position="69"/>
    </location>
</feature>
<dbReference type="GeneID" id="54478419"/>
<feature type="region of interest" description="Disordered" evidence="15">
    <location>
        <begin position="1"/>
        <end position="22"/>
    </location>
</feature>
<evidence type="ECO:0000256" key="11">
    <source>
        <dbReference type="ARBA" id="ARBA00023180"/>
    </source>
</evidence>
<evidence type="ECO:0000256" key="2">
    <source>
        <dbReference type="ARBA" id="ARBA00004922"/>
    </source>
</evidence>
<feature type="transmembrane region" description="Helical" evidence="14">
    <location>
        <begin position="230"/>
        <end position="258"/>
    </location>
</feature>
<evidence type="ECO:0000313" key="17">
    <source>
        <dbReference type="EMBL" id="KAF2481137.1"/>
    </source>
</evidence>
<dbReference type="UniPathway" id="UPA00378"/>
<keyword evidence="18" id="KW-1185">Reference proteome</keyword>
<comment type="catalytic activity">
    <reaction evidence="13 14">
        <text>a di-trans,poly-cis-dolichyl beta-D-mannosyl phosphate + L-seryl-[protein] = 3-O-(alpha-D-mannosyl)-L-seryl-[protein] + a di-trans,poly-cis-dolichyl phosphate + H(+)</text>
        <dbReference type="Rhea" id="RHEA:17377"/>
        <dbReference type="Rhea" id="RHEA-COMP:9863"/>
        <dbReference type="Rhea" id="RHEA-COMP:13546"/>
        <dbReference type="Rhea" id="RHEA-COMP:19498"/>
        <dbReference type="Rhea" id="RHEA-COMP:19501"/>
        <dbReference type="ChEBI" id="CHEBI:15378"/>
        <dbReference type="ChEBI" id="CHEBI:29999"/>
        <dbReference type="ChEBI" id="CHEBI:57683"/>
        <dbReference type="ChEBI" id="CHEBI:58211"/>
        <dbReference type="ChEBI" id="CHEBI:137321"/>
        <dbReference type="EC" id="2.4.1.109"/>
    </reaction>
</comment>
<keyword evidence="4 14" id="KW-0328">Glycosyltransferase</keyword>
<dbReference type="RefSeq" id="XP_033587707.1">
    <property type="nucleotide sequence ID" value="XM_033737417.1"/>
</dbReference>
<dbReference type="PANTHER" id="PTHR10050:SF51">
    <property type="entry name" value="PROTEIN O-MANNOSYL-TRANSFERASE 1"/>
    <property type="match status" value="1"/>
</dbReference>
<evidence type="ECO:0000313" key="18">
    <source>
        <dbReference type="Proteomes" id="UP000799767"/>
    </source>
</evidence>
<sequence length="770" mass="87864">MSSPVGSVRQRTVKTDKKRATTPGVEEQDLNGVLDELKKEAKKTATREWDYKLAFSIITVLAFITRFWGISHPDQVVFDEVHFGKFASYYLQRTYFFDVHPPFGKLLFAFAGWLVGYDGAFLFENIGDHYIANHVPYLAYRSMPAMMGALTVSVVFWIMWESGYSLPACVVAASLVLLDNAHIGQTRLILLDATLVLFMALSVLCYIRFYKLRHAPFSRKWWKWLLLTGISMSCVISTKYVGAFTFFSIGVPVMIDLWDLLDIRRKQGALSLPDFGKHLGARVLGLIIVPFLMYLFWFQVHFAILNRSGPGDDFMTPDFQATLSDNVMAKSAVNINYFDNIAMRHKDTKVYLHSHPDRYPLRYEDGRISSQGQQVTGYPHNDTNNLWQIYPGAADSTKDSTTHVRNGELVRLRHFVTDTWLLSHDVASPYYPTNQEFTTVPEDEAYGNRWNDTVFEIRIDNGKPGQIFQTMASHFKLIHHPSKVAMWTHTTPLPEWAFKQAEINGNKNSQQSSNNWFVEEIPGIPEDSPRLIKTEKKVKTMPFLSKYLELQRAMFHHNNALTSSHPYSSTPISWPFLLRGVSFWTEDETHQQIYFLGNPVGWWLASSILAVFAGIIGADQLSLRRGMDALDKRTRSRLYDSTGFFFLLWAAHYIPFFIMGRQLFLHHYLPAHLASALVAGAVVEFIFNIEPSEVANRQPIRDGLGGSKRPIRERLVGQSLRATWFAAAVIVLGLAAAFVFFAPLTYGQPGLSIEQVNARKWLNYDLHFAK</sequence>
<comment type="subcellular location">
    <subcellularLocation>
        <location evidence="1 14">Endoplasmic reticulum membrane</location>
        <topology evidence="1 14">Multi-pass membrane protein</topology>
    </subcellularLocation>
</comment>
<evidence type="ECO:0000259" key="16">
    <source>
        <dbReference type="PROSITE" id="PS50919"/>
    </source>
</evidence>
<evidence type="ECO:0000256" key="1">
    <source>
        <dbReference type="ARBA" id="ARBA00004477"/>
    </source>
</evidence>
<dbReference type="InterPro" id="IPR036300">
    <property type="entry name" value="MIR_dom_sf"/>
</dbReference>
<dbReference type="GO" id="GO:0005789">
    <property type="term" value="C:endoplasmic reticulum membrane"/>
    <property type="evidence" value="ECO:0007669"/>
    <property type="project" value="UniProtKB-SubCell"/>
</dbReference>
<accession>A0A6A6PPF5</accession>
<evidence type="ECO:0000256" key="13">
    <source>
        <dbReference type="ARBA" id="ARBA00045102"/>
    </source>
</evidence>
<evidence type="ECO:0000256" key="8">
    <source>
        <dbReference type="ARBA" id="ARBA00022824"/>
    </source>
</evidence>
<feature type="transmembrane region" description="Helical" evidence="14">
    <location>
        <begin position="106"/>
        <end position="126"/>
    </location>
</feature>
<dbReference type="InterPro" id="IPR003342">
    <property type="entry name" value="ArnT-like_N"/>
</dbReference>
<feature type="transmembrane region" description="Helical" evidence="14">
    <location>
        <begin position="279"/>
        <end position="298"/>
    </location>
</feature>
<protein>
    <recommendedName>
        <fullName evidence="14">Dolichyl-phosphate-mannose--protein mannosyltransferase</fullName>
        <ecNumber evidence="14">2.4.1.109</ecNumber>
    </recommendedName>
</protein>
<evidence type="ECO:0000256" key="15">
    <source>
        <dbReference type="SAM" id="MobiDB-lite"/>
    </source>
</evidence>
<dbReference type="OrthoDB" id="292747at2759"/>
<feature type="transmembrane region" description="Helical" evidence="14">
    <location>
        <begin position="164"/>
        <end position="181"/>
    </location>
</feature>
<dbReference type="InterPro" id="IPR027005">
    <property type="entry name" value="PMT-like"/>
</dbReference>
<reference evidence="17" key="1">
    <citation type="journal article" date="2020" name="Stud. Mycol.">
        <title>101 Dothideomycetes genomes: a test case for predicting lifestyles and emergence of pathogens.</title>
        <authorList>
            <person name="Haridas S."/>
            <person name="Albert R."/>
            <person name="Binder M."/>
            <person name="Bloem J."/>
            <person name="Labutti K."/>
            <person name="Salamov A."/>
            <person name="Andreopoulos B."/>
            <person name="Baker S."/>
            <person name="Barry K."/>
            <person name="Bills G."/>
            <person name="Bluhm B."/>
            <person name="Cannon C."/>
            <person name="Castanera R."/>
            <person name="Culley D."/>
            <person name="Daum C."/>
            <person name="Ezra D."/>
            <person name="Gonzalez J."/>
            <person name="Henrissat B."/>
            <person name="Kuo A."/>
            <person name="Liang C."/>
            <person name="Lipzen A."/>
            <person name="Lutzoni F."/>
            <person name="Magnuson J."/>
            <person name="Mondo S."/>
            <person name="Nolan M."/>
            <person name="Ohm R."/>
            <person name="Pangilinan J."/>
            <person name="Park H.-J."/>
            <person name="Ramirez L."/>
            <person name="Alfaro M."/>
            <person name="Sun H."/>
            <person name="Tritt A."/>
            <person name="Yoshinaga Y."/>
            <person name="Zwiers L.-H."/>
            <person name="Turgeon B."/>
            <person name="Goodwin S."/>
            <person name="Spatafora J."/>
            <person name="Crous P."/>
            <person name="Grigoriev I."/>
        </authorList>
    </citation>
    <scope>NUCLEOTIDE SEQUENCE</scope>
    <source>
        <strain evidence="17">CBS 113389</strain>
    </source>
</reference>
<evidence type="ECO:0000256" key="10">
    <source>
        <dbReference type="ARBA" id="ARBA00023136"/>
    </source>
</evidence>
<feature type="transmembrane region" description="Helical" evidence="14">
    <location>
        <begin position="188"/>
        <end position="210"/>
    </location>
</feature>
<feature type="domain" description="MIR" evidence="16">
    <location>
        <begin position="332"/>
        <end position="392"/>
    </location>
</feature>
<comment type="pathway">
    <text evidence="2 14">Protein modification; protein glycosylation.</text>
</comment>
<evidence type="ECO:0000256" key="5">
    <source>
        <dbReference type="ARBA" id="ARBA00022679"/>
    </source>
</evidence>
<dbReference type="EMBL" id="MU001638">
    <property type="protein sequence ID" value="KAF2481137.1"/>
    <property type="molecule type" value="Genomic_DNA"/>
</dbReference>
<dbReference type="Gene3D" id="2.80.10.50">
    <property type="match status" value="1"/>
</dbReference>
<keyword evidence="6 14" id="KW-0812">Transmembrane</keyword>
<feature type="domain" description="MIR" evidence="16">
    <location>
        <begin position="401"/>
        <end position="455"/>
    </location>
</feature>
<dbReference type="InterPro" id="IPR016093">
    <property type="entry name" value="MIR_motif"/>
</dbReference>
<dbReference type="PANTHER" id="PTHR10050">
    <property type="entry name" value="DOLICHYL-PHOSPHATE-MANNOSE--PROTEIN MANNOSYLTRANSFERASE"/>
    <property type="match status" value="1"/>
</dbReference>
<evidence type="ECO:0000256" key="4">
    <source>
        <dbReference type="ARBA" id="ARBA00022676"/>
    </source>
</evidence>
<dbReference type="FunFam" id="2.80.10.50:FF:000044">
    <property type="entry name" value="Dolichyl-phosphate-mannose-protein mannosyltransferase 4"/>
    <property type="match status" value="1"/>
</dbReference>
<proteinExistence type="inferred from homology"/>
<feature type="transmembrane region" description="Helical" evidence="14">
    <location>
        <begin position="600"/>
        <end position="618"/>
    </location>
</feature>
<evidence type="ECO:0000256" key="14">
    <source>
        <dbReference type="RuleBase" id="RU367007"/>
    </source>
</evidence>
<gene>
    <name evidence="17" type="ORF">BDY17DRAFT_325854</name>
</gene>
<feature type="transmembrane region" description="Helical" evidence="14">
    <location>
        <begin position="638"/>
        <end position="659"/>
    </location>
</feature>
<evidence type="ECO:0000256" key="9">
    <source>
        <dbReference type="ARBA" id="ARBA00022989"/>
    </source>
</evidence>
<dbReference type="EC" id="2.4.1.109" evidence="14"/>
<dbReference type="AlphaFoldDB" id="A0A6A6PPF5"/>
<feature type="transmembrane region" description="Helical" evidence="14">
    <location>
        <begin position="665"/>
        <end position="687"/>
    </location>
</feature>
<keyword evidence="7" id="KW-0677">Repeat</keyword>